<feature type="transmembrane region" description="Helical" evidence="1">
    <location>
        <begin position="339"/>
        <end position="366"/>
    </location>
</feature>
<keyword evidence="1" id="KW-0472">Membrane</keyword>
<feature type="transmembrane region" description="Helical" evidence="1">
    <location>
        <begin position="472"/>
        <end position="490"/>
    </location>
</feature>
<feature type="domain" description="Inactive transglutaminase fused to 7 transmembrane helices" evidence="2">
    <location>
        <begin position="25"/>
        <end position="183"/>
    </location>
</feature>
<keyword evidence="5" id="KW-1185">Reference proteome</keyword>
<feature type="transmembrane region" description="Helical" evidence="1">
    <location>
        <begin position="305"/>
        <end position="327"/>
    </location>
</feature>
<dbReference type="InterPro" id="IPR025840">
    <property type="entry name" value="7TM_transglut"/>
</dbReference>
<reference evidence="4 5" key="1">
    <citation type="submission" date="2016-10" db="EMBL/GenBank/DDBJ databases">
        <authorList>
            <person name="de Groot N.N."/>
        </authorList>
    </citation>
    <scope>NUCLEOTIDE SEQUENCE [LARGE SCALE GENOMIC DNA]</scope>
    <source>
        <strain evidence="4 5">DSM 18438</strain>
    </source>
</reference>
<keyword evidence="1 4" id="KW-0812">Transmembrane</keyword>
<protein>
    <submittedName>
        <fullName evidence="4">Inactive transglutaminase fused to 7 transmembrane helices</fullName>
    </submittedName>
</protein>
<dbReference type="Pfam" id="PF14402">
    <property type="entry name" value="7TM_transglut"/>
    <property type="match status" value="1"/>
</dbReference>
<dbReference type="AlphaFoldDB" id="A0A1I1EPA3"/>
<organism evidence="4 5">
    <name type="scientific">Marinospirillum celere</name>
    <dbReference type="NCBI Taxonomy" id="1122252"/>
    <lineage>
        <taxon>Bacteria</taxon>
        <taxon>Pseudomonadati</taxon>
        <taxon>Pseudomonadota</taxon>
        <taxon>Gammaproteobacteria</taxon>
        <taxon>Oceanospirillales</taxon>
        <taxon>Oceanospirillaceae</taxon>
        <taxon>Marinospirillum</taxon>
    </lineage>
</organism>
<dbReference type="EMBL" id="FOLH01000001">
    <property type="protein sequence ID" value="SFB88955.1"/>
    <property type="molecule type" value="Genomic_DNA"/>
</dbReference>
<dbReference type="Proteomes" id="UP000199058">
    <property type="component" value="Unassembled WGS sequence"/>
</dbReference>
<keyword evidence="1" id="KW-1133">Transmembrane helix</keyword>
<evidence type="ECO:0000313" key="4">
    <source>
        <dbReference type="EMBL" id="SFB88955.1"/>
    </source>
</evidence>
<dbReference type="InterPro" id="IPR025838">
    <property type="entry name" value="Transglut_i_TM"/>
</dbReference>
<dbReference type="Pfam" id="PF14400">
    <property type="entry name" value="Transglut_i_TM"/>
    <property type="match status" value="1"/>
</dbReference>
<dbReference type="OrthoDB" id="253840at2"/>
<evidence type="ECO:0000259" key="2">
    <source>
        <dbReference type="Pfam" id="PF14400"/>
    </source>
</evidence>
<evidence type="ECO:0000313" key="5">
    <source>
        <dbReference type="Proteomes" id="UP000199058"/>
    </source>
</evidence>
<feature type="domain" description="7 transmembrane helices usually fused to an inactive transglutaminase" evidence="3">
    <location>
        <begin position="255"/>
        <end position="498"/>
    </location>
</feature>
<feature type="transmembrane region" description="Helical" evidence="1">
    <location>
        <begin position="410"/>
        <end position="429"/>
    </location>
</feature>
<sequence>MKAPRSTLLWTALLLISLGLLHTSWRHLVHEVPLLPGSQVEYWDIEARVELQAQGEEVEVILALPQSQPGFLLQSEHTASPGYGVNFVEEEFRRLEWSIREAEGVQWLYYRTQFQVDPKRHLPAVGQPPDVRSQSWEGPLETAAAQLLRRSWQESANNFSLAQSLTRRLSDASNENAGLLLNELSGSEALVRLLNEAEVPARILYGLRLEDGRRNQRLQPLVQVFQDEEWRLYDPVQALEEPAQNYLLWQQAAGPILEVMGGQDSQVRFSMLSSQEPASGSVHALAIGDALLNLSIHSLPLAEQAVFRTLMLLPLGALVVVALRVFVGLKTSGTFMPVLIALAFLEMSLLPGVTTFLIIVAAGLILRQLLAYLNLLLVARVAAVIVCVIGLIALMSVVSFHAGISEGMQVTLFPMIILAWTIERMSILWEEEGAKEVFVQGAGSLITAIAAFLVMDQLWVRYWLFNFPGLQLVVMAMILIVGSYTGYRLLELWRFKPLVAQEKQDQNNAG</sequence>
<proteinExistence type="predicted"/>
<name>A0A1I1EPA3_9GAMM</name>
<dbReference type="STRING" id="1122252.SAMN05660443_0755"/>
<feature type="transmembrane region" description="Helical" evidence="1">
    <location>
        <begin position="372"/>
        <end position="398"/>
    </location>
</feature>
<evidence type="ECO:0000256" key="1">
    <source>
        <dbReference type="SAM" id="Phobius"/>
    </source>
</evidence>
<feature type="transmembrane region" description="Helical" evidence="1">
    <location>
        <begin position="441"/>
        <end position="460"/>
    </location>
</feature>
<dbReference type="RefSeq" id="WP_091959342.1">
    <property type="nucleotide sequence ID" value="NZ_FOLH01000001.1"/>
</dbReference>
<evidence type="ECO:0000259" key="3">
    <source>
        <dbReference type="Pfam" id="PF14402"/>
    </source>
</evidence>
<accession>A0A1I1EPA3</accession>
<gene>
    <name evidence="4" type="ORF">SAMN05660443_0755</name>
</gene>